<dbReference type="SUPFAM" id="SSF103481">
    <property type="entry name" value="Multidrug resistance efflux transporter EmrE"/>
    <property type="match status" value="2"/>
</dbReference>
<evidence type="ECO:0000313" key="5">
    <source>
        <dbReference type="Proteomes" id="UP000198847"/>
    </source>
</evidence>
<dbReference type="PANTHER" id="PTHR22911:SF102">
    <property type="entry name" value="MEMBRANE PROTEIN"/>
    <property type="match status" value="1"/>
</dbReference>
<feature type="transmembrane region" description="Helical" evidence="2">
    <location>
        <begin position="7"/>
        <end position="26"/>
    </location>
</feature>
<protein>
    <submittedName>
        <fullName evidence="4">RarD protein</fullName>
    </submittedName>
</protein>
<keyword evidence="2" id="KW-0812">Transmembrane</keyword>
<dbReference type="InterPro" id="IPR000620">
    <property type="entry name" value="EamA_dom"/>
</dbReference>
<feature type="transmembrane region" description="Helical" evidence="2">
    <location>
        <begin position="94"/>
        <end position="111"/>
    </location>
</feature>
<evidence type="ECO:0000256" key="2">
    <source>
        <dbReference type="SAM" id="Phobius"/>
    </source>
</evidence>
<dbReference type="EMBL" id="FODY01000032">
    <property type="protein sequence ID" value="SEP44508.1"/>
    <property type="molecule type" value="Genomic_DNA"/>
</dbReference>
<dbReference type="STRING" id="112903.SAMN04490178_13230"/>
<gene>
    <name evidence="4" type="ORF">SAMN04490178_13230</name>
</gene>
<feature type="domain" description="EamA" evidence="3">
    <location>
        <begin position="7"/>
        <end position="134"/>
    </location>
</feature>
<accession>A0A1H8XYX2</accession>
<dbReference type="Proteomes" id="UP000198847">
    <property type="component" value="Unassembled WGS sequence"/>
</dbReference>
<comment type="similarity">
    <text evidence="1">Belongs to the EamA transporter family.</text>
</comment>
<dbReference type="OrthoDB" id="9814238at2"/>
<feature type="transmembrane region" description="Helical" evidence="2">
    <location>
        <begin position="208"/>
        <end position="228"/>
    </location>
</feature>
<feature type="transmembrane region" description="Helical" evidence="2">
    <location>
        <begin position="118"/>
        <end position="134"/>
    </location>
</feature>
<sequence>MKDQLKFITAMLIFGTIGVFVKNINLPSLDIAFLRAVIGCVFLICAGFIMGQTFSPTIIKKNIRILLLSGAAIGFNWILLFQAYKYTTIANATLSYYFAPMFVMILSPLILKERLTMIKIVCIIAAIVGLFMILNGDSTAPLSNTHLVGIGYGLAAAALYASVILMNKFIKGLSGFETTLIQLFMAGLVLLPSLLYNQGIPLASLNGQVVLLILVVGIIHTGLAYLIYFSSMKEIKGQTIAILSYIDPVTAVFLSAVLLGEAMTYSQIIGGILILGSTFLSETGEGLIQKITKSA</sequence>
<dbReference type="AlphaFoldDB" id="A0A1H8XYX2"/>
<evidence type="ECO:0000313" key="4">
    <source>
        <dbReference type="EMBL" id="SEP44508.1"/>
    </source>
</evidence>
<dbReference type="Pfam" id="PF00892">
    <property type="entry name" value="EamA"/>
    <property type="match status" value="2"/>
</dbReference>
<dbReference type="GO" id="GO:0016020">
    <property type="term" value="C:membrane"/>
    <property type="evidence" value="ECO:0007669"/>
    <property type="project" value="InterPro"/>
</dbReference>
<organism evidence="4 5">
    <name type="scientific">Propionispora vibrioides</name>
    <dbReference type="NCBI Taxonomy" id="112903"/>
    <lineage>
        <taxon>Bacteria</taxon>
        <taxon>Bacillati</taxon>
        <taxon>Bacillota</taxon>
        <taxon>Negativicutes</taxon>
        <taxon>Selenomonadales</taxon>
        <taxon>Sporomusaceae</taxon>
        <taxon>Propionispora</taxon>
    </lineage>
</organism>
<evidence type="ECO:0000256" key="1">
    <source>
        <dbReference type="ARBA" id="ARBA00007362"/>
    </source>
</evidence>
<feature type="transmembrane region" description="Helical" evidence="2">
    <location>
        <begin position="63"/>
        <end position="82"/>
    </location>
</feature>
<feature type="domain" description="EamA" evidence="3">
    <location>
        <begin position="148"/>
        <end position="281"/>
    </location>
</feature>
<keyword evidence="5" id="KW-1185">Reference proteome</keyword>
<keyword evidence="2" id="KW-1133">Transmembrane helix</keyword>
<name>A0A1H8XYX2_9FIRM</name>
<dbReference type="RefSeq" id="WP_091751412.1">
    <property type="nucleotide sequence ID" value="NZ_FODY01000032.1"/>
</dbReference>
<keyword evidence="2" id="KW-0472">Membrane</keyword>
<dbReference type="PANTHER" id="PTHR22911">
    <property type="entry name" value="ACYL-MALONYL CONDENSING ENZYME-RELATED"/>
    <property type="match status" value="1"/>
</dbReference>
<feature type="transmembrane region" description="Helical" evidence="2">
    <location>
        <begin position="32"/>
        <end position="51"/>
    </location>
</feature>
<dbReference type="InterPro" id="IPR037185">
    <property type="entry name" value="EmrE-like"/>
</dbReference>
<reference evidence="4 5" key="1">
    <citation type="submission" date="2016-10" db="EMBL/GenBank/DDBJ databases">
        <authorList>
            <person name="de Groot N.N."/>
        </authorList>
    </citation>
    <scope>NUCLEOTIDE SEQUENCE [LARGE SCALE GENOMIC DNA]</scope>
    <source>
        <strain evidence="4 5">DSM 13305</strain>
    </source>
</reference>
<feature type="transmembrane region" description="Helical" evidence="2">
    <location>
        <begin position="178"/>
        <end position="196"/>
    </location>
</feature>
<proteinExistence type="inferred from homology"/>
<evidence type="ECO:0000259" key="3">
    <source>
        <dbReference type="Pfam" id="PF00892"/>
    </source>
</evidence>
<feature type="transmembrane region" description="Helical" evidence="2">
    <location>
        <begin position="146"/>
        <end position="166"/>
    </location>
</feature>